<dbReference type="KEGG" id="swi:Swit_3185"/>
<dbReference type="OrthoDB" id="7567542at2"/>
<evidence type="ECO:0000313" key="2">
    <source>
        <dbReference type="EMBL" id="ABQ69532.1"/>
    </source>
</evidence>
<dbReference type="EMBL" id="CP000699">
    <property type="protein sequence ID" value="ABQ69532.1"/>
    <property type="molecule type" value="Genomic_DNA"/>
</dbReference>
<evidence type="ECO:0000256" key="1">
    <source>
        <dbReference type="ARBA" id="ARBA00023002"/>
    </source>
</evidence>
<reference evidence="2 3" key="1">
    <citation type="journal article" date="2010" name="J. Bacteriol.">
        <title>Genome sequence of the dioxin-mineralizing bacterium Sphingomonas wittichii RW1.</title>
        <authorList>
            <person name="Miller T.R."/>
            <person name="Delcher A.L."/>
            <person name="Salzberg S.L."/>
            <person name="Saunders E."/>
            <person name="Detter J.C."/>
            <person name="Halden R.U."/>
        </authorList>
    </citation>
    <scope>NUCLEOTIDE SEQUENCE [LARGE SCALE GENOMIC DNA]</scope>
    <source>
        <strain evidence="3">DSM 6014 / CCUG 31198 / JCM 15750 / NBRC 105917 / EY 4224 / RW1</strain>
    </source>
</reference>
<evidence type="ECO:0000313" key="3">
    <source>
        <dbReference type="Proteomes" id="UP000001989"/>
    </source>
</evidence>
<dbReference type="InterPro" id="IPR016160">
    <property type="entry name" value="Ald_DH_CS_CYS"/>
</dbReference>
<gene>
    <name evidence="2" type="ordered locus">Swit_3185</name>
</gene>
<organism evidence="2 3">
    <name type="scientific">Rhizorhabdus wittichii (strain DSM 6014 / CCUG 31198 / JCM 15750 / NBRC 105917 / EY 4224 / RW1)</name>
    <name type="common">Sphingomonas wittichii</name>
    <dbReference type="NCBI Taxonomy" id="392499"/>
    <lineage>
        <taxon>Bacteria</taxon>
        <taxon>Pseudomonadati</taxon>
        <taxon>Pseudomonadota</taxon>
        <taxon>Alphaproteobacteria</taxon>
        <taxon>Sphingomonadales</taxon>
        <taxon>Sphingomonadaceae</taxon>
        <taxon>Rhizorhabdus</taxon>
    </lineage>
</organism>
<dbReference type="GO" id="GO:0016491">
    <property type="term" value="F:oxidoreductase activity"/>
    <property type="evidence" value="ECO:0007669"/>
    <property type="project" value="UniProtKB-KW"/>
</dbReference>
<keyword evidence="3" id="KW-1185">Reference proteome</keyword>
<dbReference type="AlphaFoldDB" id="A0A9J9HDN2"/>
<name>A0A9J9HDN2_RHIWR</name>
<protein>
    <submittedName>
        <fullName evidence="2">Uncharacterized protein</fullName>
    </submittedName>
</protein>
<keyword evidence="1" id="KW-0560">Oxidoreductase</keyword>
<accession>A0A9J9HDN2</accession>
<sequence length="85" mass="8859">MVSVSRSGLLALLADELDAARAQLDALGLALADDAELAHRHLIELQALDHAGQRCAAIAVILRADDSHAATLDAPLESIAARLGR</sequence>
<proteinExistence type="predicted"/>
<dbReference type="PROSITE" id="PS00070">
    <property type="entry name" value="ALDEHYDE_DEHYDR_CYS"/>
    <property type="match status" value="1"/>
</dbReference>
<dbReference type="Proteomes" id="UP000001989">
    <property type="component" value="Chromosome"/>
</dbReference>